<feature type="region of interest" description="Disordered" evidence="5">
    <location>
        <begin position="106"/>
        <end position="242"/>
    </location>
</feature>
<dbReference type="GO" id="GO:0061630">
    <property type="term" value="F:ubiquitin protein ligase activity"/>
    <property type="evidence" value="ECO:0007669"/>
    <property type="project" value="TreeGrafter"/>
</dbReference>
<dbReference type="Proteomes" id="UP001165082">
    <property type="component" value="Unassembled WGS sequence"/>
</dbReference>
<dbReference type="GO" id="GO:0008270">
    <property type="term" value="F:zinc ion binding"/>
    <property type="evidence" value="ECO:0007669"/>
    <property type="project" value="UniProtKB-KW"/>
</dbReference>
<feature type="region of interest" description="Disordered" evidence="5">
    <location>
        <begin position="266"/>
        <end position="302"/>
    </location>
</feature>
<organism evidence="7 8">
    <name type="scientific">Triparma retinervis</name>
    <dbReference type="NCBI Taxonomy" id="2557542"/>
    <lineage>
        <taxon>Eukaryota</taxon>
        <taxon>Sar</taxon>
        <taxon>Stramenopiles</taxon>
        <taxon>Ochrophyta</taxon>
        <taxon>Bolidophyceae</taxon>
        <taxon>Parmales</taxon>
        <taxon>Triparmaceae</taxon>
        <taxon>Triparma</taxon>
    </lineage>
</organism>
<dbReference type="Pfam" id="PF13639">
    <property type="entry name" value="zf-RING_2"/>
    <property type="match status" value="1"/>
</dbReference>
<dbReference type="InterPro" id="IPR051834">
    <property type="entry name" value="RING_finger_E3_ligase"/>
</dbReference>
<dbReference type="SMART" id="SM00184">
    <property type="entry name" value="RING"/>
    <property type="match status" value="1"/>
</dbReference>
<reference evidence="7" key="1">
    <citation type="submission" date="2022-07" db="EMBL/GenBank/DDBJ databases">
        <title>Genome analysis of Parmales, a sister group of diatoms, reveals the evolutionary specialization of diatoms from phago-mixotrophs to photoautotrophs.</title>
        <authorList>
            <person name="Ban H."/>
            <person name="Sato S."/>
            <person name="Yoshikawa S."/>
            <person name="Kazumasa Y."/>
            <person name="Nakamura Y."/>
            <person name="Ichinomiya M."/>
            <person name="Saitoh K."/>
            <person name="Sato N."/>
            <person name="Blanc-Mathieu R."/>
            <person name="Endo H."/>
            <person name="Kuwata A."/>
            <person name="Ogata H."/>
        </authorList>
    </citation>
    <scope>NUCLEOTIDE SEQUENCE</scope>
</reference>
<comment type="caution">
    <text evidence="7">The sequence shown here is derived from an EMBL/GenBank/DDBJ whole genome shotgun (WGS) entry which is preliminary data.</text>
</comment>
<keyword evidence="2 4" id="KW-0863">Zinc-finger</keyword>
<dbReference type="AlphaFoldDB" id="A0A9W7DLD9"/>
<feature type="compositionally biased region" description="Polar residues" evidence="5">
    <location>
        <begin position="204"/>
        <end position="215"/>
    </location>
</feature>
<protein>
    <recommendedName>
        <fullName evidence="6">RING-type domain-containing protein</fullName>
    </recommendedName>
</protein>
<feature type="compositionally biased region" description="Pro residues" evidence="5">
    <location>
        <begin position="369"/>
        <end position="383"/>
    </location>
</feature>
<dbReference type="SUPFAM" id="SSF57850">
    <property type="entry name" value="RING/U-box"/>
    <property type="match status" value="1"/>
</dbReference>
<sequence>MSSSTTPPLNRRRSNSHSTTPPSWLLGRAFKSAKEVAAGELENSRPRRLSKTLHEPVLVSSHPLDSSNIWAIQLATALASSVGINTRTESVDVDVKEEEEYIRLLASSLNQEKEKRQRPSKPKRKSSSPGFGSPFYFKHIFSTRPSSSSNPSKPQDGQPNSSQARSYSLDGSLRPRRSSSRSSRSNSNDKSDDQNAGGVELSLFNMTYRNESGSYDYTDAERSPFGRNEDDDNNRSSIYDSAGGIRAEPMYYEEIYQGAPGEDVIEGADEASGGGKGFRNSIGGLGKGRRDAVGSRNARSISTPVKSNSYNFGDVNNEVGMRELHKSVLMRTSSEKDFQGAWFEEESETIKRTSSGLFDSDDEDKRPSTPTPPTIPTPLPPTTPSTTAEAPSPPNEQSPSPSPSTTTTTTTSPPPSDTTPSFTNTILRMHPQSAAAFLRAMSIFGFGGLLFQSHTLFWWCTTMMEAEATQPGPLQLQPSTLLDTILNPPINTVESYVRWYWMLAVVLVGLLKLPFRIYTLNSLNKVQTQSSRSTATSILKSILHSWTFAFHKHLGRVGQGLSVVGVLIYLTRQSLDGISEKAVLDVCCANLLVGVLRTLLAIGVLYTHEVRQRRRVQRLRSARQRRGLLEKEMEALRKETYKTMRTSSTSSNSGNGRGGGCSICLERFVPGDRLWVLPCDDRHKFHGDCIKHWLSKNSSCPLCTRSVRRDDGGMDDDNNRLSERGSLL</sequence>
<keyword evidence="3" id="KW-0862">Zinc</keyword>
<proteinExistence type="predicted"/>
<keyword evidence="8" id="KW-1185">Reference proteome</keyword>
<dbReference type="GO" id="GO:0006511">
    <property type="term" value="P:ubiquitin-dependent protein catabolic process"/>
    <property type="evidence" value="ECO:0007669"/>
    <property type="project" value="TreeGrafter"/>
</dbReference>
<dbReference type="PROSITE" id="PS50089">
    <property type="entry name" value="ZF_RING_2"/>
    <property type="match status" value="1"/>
</dbReference>
<dbReference type="PANTHER" id="PTHR45931:SF3">
    <property type="entry name" value="RING ZINC FINGER-CONTAINING PROTEIN"/>
    <property type="match status" value="1"/>
</dbReference>
<evidence type="ECO:0000313" key="7">
    <source>
        <dbReference type="EMBL" id="GMH46487.1"/>
    </source>
</evidence>
<name>A0A9W7DLD9_9STRA</name>
<accession>A0A9W7DLD9</accession>
<feature type="compositionally biased region" description="Low complexity" evidence="5">
    <location>
        <begin position="142"/>
        <end position="154"/>
    </location>
</feature>
<keyword evidence="1" id="KW-0479">Metal-binding</keyword>
<dbReference type="EMBL" id="BRXZ01000515">
    <property type="protein sequence ID" value="GMH46487.1"/>
    <property type="molecule type" value="Genomic_DNA"/>
</dbReference>
<dbReference type="InterPro" id="IPR001841">
    <property type="entry name" value="Znf_RING"/>
</dbReference>
<evidence type="ECO:0000256" key="5">
    <source>
        <dbReference type="SAM" id="MobiDB-lite"/>
    </source>
</evidence>
<evidence type="ECO:0000256" key="4">
    <source>
        <dbReference type="PROSITE-ProRule" id="PRU00175"/>
    </source>
</evidence>
<gene>
    <name evidence="7" type="ORF">TrRE_jg8767</name>
</gene>
<dbReference type="Gene3D" id="3.30.40.10">
    <property type="entry name" value="Zinc/RING finger domain, C3HC4 (zinc finger)"/>
    <property type="match status" value="1"/>
</dbReference>
<feature type="compositionally biased region" description="Polar residues" evidence="5">
    <location>
        <begin position="155"/>
        <end position="166"/>
    </location>
</feature>
<dbReference type="OrthoDB" id="8062037at2759"/>
<feature type="domain" description="RING-type" evidence="6">
    <location>
        <begin position="661"/>
        <end position="704"/>
    </location>
</feature>
<evidence type="ECO:0000256" key="1">
    <source>
        <dbReference type="ARBA" id="ARBA00022723"/>
    </source>
</evidence>
<evidence type="ECO:0000256" key="3">
    <source>
        <dbReference type="ARBA" id="ARBA00022833"/>
    </source>
</evidence>
<evidence type="ECO:0000256" key="2">
    <source>
        <dbReference type="ARBA" id="ARBA00022771"/>
    </source>
</evidence>
<dbReference type="GO" id="GO:0005634">
    <property type="term" value="C:nucleus"/>
    <property type="evidence" value="ECO:0007669"/>
    <property type="project" value="TreeGrafter"/>
</dbReference>
<feature type="compositionally biased region" description="Pro residues" evidence="5">
    <location>
        <begin position="391"/>
        <end position="402"/>
    </location>
</feature>
<feature type="region of interest" description="Disordered" evidence="5">
    <location>
        <begin position="1"/>
        <end position="27"/>
    </location>
</feature>
<evidence type="ECO:0000259" key="6">
    <source>
        <dbReference type="PROSITE" id="PS50089"/>
    </source>
</evidence>
<feature type="region of interest" description="Disordered" evidence="5">
    <location>
        <begin position="345"/>
        <end position="424"/>
    </location>
</feature>
<evidence type="ECO:0000313" key="8">
    <source>
        <dbReference type="Proteomes" id="UP001165082"/>
    </source>
</evidence>
<dbReference type="PANTHER" id="PTHR45931">
    <property type="entry name" value="SI:CH211-59O9.10"/>
    <property type="match status" value="1"/>
</dbReference>
<feature type="compositionally biased region" description="Basic and acidic residues" evidence="5">
    <location>
        <begin position="219"/>
        <end position="228"/>
    </location>
</feature>
<dbReference type="InterPro" id="IPR013083">
    <property type="entry name" value="Znf_RING/FYVE/PHD"/>
</dbReference>